<feature type="region of interest" description="Disordered" evidence="1">
    <location>
        <begin position="79"/>
        <end position="102"/>
    </location>
</feature>
<organism evidence="2 3">
    <name type="scientific">Hymenobacter glaciei</name>
    <dbReference type="NCBI Taxonomy" id="877209"/>
    <lineage>
        <taxon>Bacteria</taxon>
        <taxon>Pseudomonadati</taxon>
        <taxon>Bacteroidota</taxon>
        <taxon>Cytophagia</taxon>
        <taxon>Cytophagales</taxon>
        <taxon>Hymenobacteraceae</taxon>
        <taxon>Hymenobacter</taxon>
    </lineage>
</organism>
<sequence>MAFDVNLLKTRSQCIAAKNSLEAELDSYSVRNTNLDFRDRQAERSETSVASRLATATSQLAYATQELARPDLSDVDRKRYKAQQMTARHQKERLESQAEEEGGTTAFLADVNADQVDGQVAILTAAIAATQTRHDALPA</sequence>
<proteinExistence type="predicted"/>
<accession>A0ABP7UKR4</accession>
<evidence type="ECO:0000256" key="1">
    <source>
        <dbReference type="SAM" id="MobiDB-lite"/>
    </source>
</evidence>
<protein>
    <submittedName>
        <fullName evidence="2">Uncharacterized protein</fullName>
    </submittedName>
</protein>
<name>A0ABP7UKR4_9BACT</name>
<dbReference type="EMBL" id="BAABDK010000028">
    <property type="protein sequence ID" value="GAA4045989.1"/>
    <property type="molecule type" value="Genomic_DNA"/>
</dbReference>
<dbReference type="RefSeq" id="WP_345057077.1">
    <property type="nucleotide sequence ID" value="NZ_BAABDK010000028.1"/>
</dbReference>
<evidence type="ECO:0000313" key="2">
    <source>
        <dbReference type="EMBL" id="GAA4045989.1"/>
    </source>
</evidence>
<dbReference type="Proteomes" id="UP001501469">
    <property type="component" value="Unassembled WGS sequence"/>
</dbReference>
<evidence type="ECO:0000313" key="3">
    <source>
        <dbReference type="Proteomes" id="UP001501469"/>
    </source>
</evidence>
<gene>
    <name evidence="2" type="ORF">GCM10022409_35050</name>
</gene>
<reference evidence="3" key="1">
    <citation type="journal article" date="2019" name="Int. J. Syst. Evol. Microbiol.">
        <title>The Global Catalogue of Microorganisms (GCM) 10K type strain sequencing project: providing services to taxonomists for standard genome sequencing and annotation.</title>
        <authorList>
            <consortium name="The Broad Institute Genomics Platform"/>
            <consortium name="The Broad Institute Genome Sequencing Center for Infectious Disease"/>
            <person name="Wu L."/>
            <person name="Ma J."/>
        </authorList>
    </citation>
    <scope>NUCLEOTIDE SEQUENCE [LARGE SCALE GENOMIC DNA]</scope>
    <source>
        <strain evidence="3">JCM 17225</strain>
    </source>
</reference>
<keyword evidence="3" id="KW-1185">Reference proteome</keyword>
<comment type="caution">
    <text evidence="2">The sequence shown here is derived from an EMBL/GenBank/DDBJ whole genome shotgun (WGS) entry which is preliminary data.</text>
</comment>